<evidence type="ECO:0000256" key="3">
    <source>
        <dbReference type="PROSITE-ProRule" id="PRU00339"/>
    </source>
</evidence>
<comment type="caution">
    <text evidence="4">The sequence shown here is derived from an EMBL/GenBank/DDBJ whole genome shotgun (WGS) entry which is preliminary data.</text>
</comment>
<keyword evidence="2 3" id="KW-0802">TPR repeat</keyword>
<keyword evidence="5" id="KW-1185">Reference proteome</keyword>
<dbReference type="Proteomes" id="UP000708148">
    <property type="component" value="Unassembled WGS sequence"/>
</dbReference>
<dbReference type="SMART" id="SM00028">
    <property type="entry name" value="TPR"/>
    <property type="match status" value="7"/>
</dbReference>
<dbReference type="SUPFAM" id="SSF48452">
    <property type="entry name" value="TPR-like"/>
    <property type="match status" value="3"/>
</dbReference>
<evidence type="ECO:0000256" key="1">
    <source>
        <dbReference type="ARBA" id="ARBA00022737"/>
    </source>
</evidence>
<dbReference type="InterPro" id="IPR011990">
    <property type="entry name" value="TPR-like_helical_dom_sf"/>
</dbReference>
<feature type="repeat" description="TPR" evidence="3">
    <location>
        <begin position="328"/>
        <end position="361"/>
    </location>
</feature>
<dbReference type="PROSITE" id="PS50005">
    <property type="entry name" value="TPR"/>
    <property type="match status" value="1"/>
</dbReference>
<dbReference type="GO" id="GO:0006401">
    <property type="term" value="P:RNA catabolic process"/>
    <property type="evidence" value="ECO:0007669"/>
    <property type="project" value="InterPro"/>
</dbReference>
<accession>A0A8S1IYK3</accession>
<protein>
    <recommendedName>
        <fullName evidence="6">Tetratricopeptide repeat protein 37</fullName>
    </recommendedName>
</protein>
<proteinExistence type="predicted"/>
<gene>
    <name evidence="4" type="ORF">OSTQU699_LOCUS5773</name>
</gene>
<keyword evidence="1" id="KW-0677">Repeat</keyword>
<dbReference type="InterPro" id="IPR019734">
    <property type="entry name" value="TPR_rpt"/>
</dbReference>
<name>A0A8S1IYK3_9CHLO</name>
<evidence type="ECO:0000313" key="4">
    <source>
        <dbReference type="EMBL" id="CAD7700414.1"/>
    </source>
</evidence>
<organism evidence="4 5">
    <name type="scientific">Ostreobium quekettii</name>
    <dbReference type="NCBI Taxonomy" id="121088"/>
    <lineage>
        <taxon>Eukaryota</taxon>
        <taxon>Viridiplantae</taxon>
        <taxon>Chlorophyta</taxon>
        <taxon>core chlorophytes</taxon>
        <taxon>Ulvophyceae</taxon>
        <taxon>TCBD clade</taxon>
        <taxon>Bryopsidales</taxon>
        <taxon>Ostreobineae</taxon>
        <taxon>Ostreobiaceae</taxon>
        <taxon>Ostreobium</taxon>
    </lineage>
</organism>
<dbReference type="InterPro" id="IPR039226">
    <property type="entry name" value="Ski3/TTC37"/>
</dbReference>
<evidence type="ECO:0000256" key="2">
    <source>
        <dbReference type="ARBA" id="ARBA00022803"/>
    </source>
</evidence>
<dbReference type="Gene3D" id="1.25.40.10">
    <property type="entry name" value="Tetratricopeptide repeat domain"/>
    <property type="match status" value="4"/>
</dbReference>
<dbReference type="EMBL" id="CAJHUC010001255">
    <property type="protein sequence ID" value="CAD7700414.1"/>
    <property type="molecule type" value="Genomic_DNA"/>
</dbReference>
<dbReference type="AlphaFoldDB" id="A0A8S1IYK3"/>
<evidence type="ECO:0000313" key="5">
    <source>
        <dbReference type="Proteomes" id="UP000708148"/>
    </source>
</evidence>
<evidence type="ECO:0008006" key="6">
    <source>
        <dbReference type="Google" id="ProtNLM"/>
    </source>
</evidence>
<dbReference type="PANTHER" id="PTHR15704:SF7">
    <property type="entry name" value="SUPERKILLER COMPLEX PROTEIN 3"/>
    <property type="match status" value="1"/>
</dbReference>
<reference evidence="4" key="1">
    <citation type="submission" date="2020-12" db="EMBL/GenBank/DDBJ databases">
        <authorList>
            <person name="Iha C."/>
        </authorList>
    </citation>
    <scope>NUCLEOTIDE SEQUENCE</scope>
</reference>
<dbReference type="OrthoDB" id="421075at2759"/>
<dbReference type="PANTHER" id="PTHR15704">
    <property type="entry name" value="SUPERKILLER 3 PROTEIN-RELATED"/>
    <property type="match status" value="1"/>
</dbReference>
<dbReference type="GO" id="GO:0055087">
    <property type="term" value="C:Ski complex"/>
    <property type="evidence" value="ECO:0007669"/>
    <property type="project" value="InterPro"/>
</dbReference>
<sequence>MILQVHCSKRLLTVVCGCAMLQADAGTSLFAILESAKTPPEKLQSFCEEFTNQDPRVVWPWQCLWRVHSMTGQHQKAMAAMHVVLRARPTDAGVWEKLAATYQQMGRATAALKSFDHAAELGGQRLFSITQAASLRSDLGLLTEAVQGFGAALDICRDFAPALLGLGQTYLASARKDFQQGAVCSATMLVEKARSIALQCARQHGNLKSAWKLLGDLEFELQCIAPVKRQSHKAAQYAYAHALHLDPTQAHLWGNVAHACHRQAMFIQEMDSARSEKLLSLSASLLQGGIRLEPRAAGLWEALGYASQDLGVQEYALSRALQLNPKQVTAWVGLGQLYLAIGATGMADKCFENARFHDPENVAVWQGMAALAKLGPTAMKSSLEFFEHAVGLGGSPESILGFAVGGVASSRAHDPAVYLAARKAVEYYPVNGAACNALGLCQEARGSYHSAAHSFRMAQEMEQAKGSDMAVNEDLKLNLARALCKAGDIRDGVLLYDGLEQDGTLMRKPAAMVLYAFALFQAGNCAKARDMLSRVMATDSSAPLLSETVKSLVYLHIAEGNLGQAIRLVEDVIKRLLVQSSQQTDEVSHQVARATLAVVAGCIFHKQPEKLGRAEKCCSDYTDNLGTDQFQVRTDVLLLKTLHLSSLHQPVQALRHIAKAVHLDPRSVMHGLQLANVGLKKSRMYALPSLAFCPYQALSLDGPLLVDGEQAPAGASIFAMIGRASSAVGHLSMQGRTKRAFVQIQQCIHIHPASVVARYVLALLSFQMAVQGGRADGYTVAREHCRTALVLLQGAGTSSTDTSACLGSMVLRLLITQSECALQSNRPEMQAVAADTAQQSLDFALTNGLGVGPCHCQIGRVHWAQNRSKEAEVAFQEAVKDRGLVAALVQLAQLLELEGRHKEASHLLQAAVEAPQTSPPSYVAAPIHPAFAGHPILGRSTISSPHQPPPVSQTTSLGNLSQTIVLGAASLSLARAGDWGAARNLLGPGNSSETLRLLHAYYALGMGEGLGEKAGKKHVKEGWKELSSIDHKQLGAVALLWLSKATRLLGKDASQYKEALQMELRGTLSPSLASALCNELAAVAGDDRWKRKGTHLQPWYLQKWKNTLYEGGERAQQCET</sequence>